<evidence type="ECO:0000256" key="3">
    <source>
        <dbReference type="ARBA" id="ARBA00022737"/>
    </source>
</evidence>
<evidence type="ECO:0000256" key="4">
    <source>
        <dbReference type="SAM" id="Phobius"/>
    </source>
</evidence>
<dbReference type="SUPFAM" id="SSF52058">
    <property type="entry name" value="L domain-like"/>
    <property type="match status" value="1"/>
</dbReference>
<evidence type="ECO:0000256" key="1">
    <source>
        <dbReference type="ARBA" id="ARBA00022614"/>
    </source>
</evidence>
<evidence type="ECO:0000313" key="6">
    <source>
        <dbReference type="EMBL" id="CRL03285.1"/>
    </source>
</evidence>
<keyword evidence="4" id="KW-0812">Transmembrane</keyword>
<dbReference type="InterPro" id="IPR001611">
    <property type="entry name" value="Leu-rich_rpt"/>
</dbReference>
<dbReference type="EMBL" id="CVRI01000059">
    <property type="protein sequence ID" value="CRL03285.1"/>
    <property type="molecule type" value="Genomic_DNA"/>
</dbReference>
<evidence type="ECO:0000256" key="2">
    <source>
        <dbReference type="ARBA" id="ARBA00022729"/>
    </source>
</evidence>
<keyword evidence="1" id="KW-0433">Leucine-rich repeat</keyword>
<feature type="chain" id="PRO_5009619152" evidence="5">
    <location>
        <begin position="29"/>
        <end position="350"/>
    </location>
</feature>
<proteinExistence type="predicted"/>
<dbReference type="OrthoDB" id="2013775at2759"/>
<dbReference type="AlphaFoldDB" id="A0A1J1IST5"/>
<accession>A0A1J1IST5</accession>
<keyword evidence="3" id="KW-0677">Repeat</keyword>
<keyword evidence="7" id="KW-1185">Reference proteome</keyword>
<dbReference type="PROSITE" id="PS51450">
    <property type="entry name" value="LRR"/>
    <property type="match status" value="2"/>
</dbReference>
<sequence length="350" mass="40584">MKKSKYFVTICFRLLLLTFYSGLRLCSGDRKIVMNFDCMKGVFYFKCTNEGLKITANDKNATIIIEEVQQQQQPQELVINSSMFFIPPEIFNRFNDVREFIARNTSIEEIYFETFGKASELRYLILSHNKIKILTDFPFSNATYLQSLKLQNNEISSISSFAFFGLTELRALILSFNRISNLPLHLFRSLESLDDLHLDNNFIKIISFDQFAQNLELTTLNFDHNDISFIDNNTFAHLKKLESLNLNNNICVDKRIVPWKSDVYKELKCCSDSILDLEECAVIKAEQTFGDHELSPSHVPLIFLLFFSIFLNIVGISYCVIYRRNANRDGPIDNMELITSDLNGEAYQVY</sequence>
<dbReference type="Pfam" id="PF13855">
    <property type="entry name" value="LRR_8"/>
    <property type="match status" value="2"/>
</dbReference>
<dbReference type="InterPro" id="IPR050328">
    <property type="entry name" value="Dev_Immune_Receptor"/>
</dbReference>
<feature type="transmembrane region" description="Helical" evidence="4">
    <location>
        <begin position="301"/>
        <end position="321"/>
    </location>
</feature>
<gene>
    <name evidence="6" type="ORF">CLUMA_CG016387</name>
</gene>
<organism evidence="6 7">
    <name type="scientific">Clunio marinus</name>
    <dbReference type="NCBI Taxonomy" id="568069"/>
    <lineage>
        <taxon>Eukaryota</taxon>
        <taxon>Metazoa</taxon>
        <taxon>Ecdysozoa</taxon>
        <taxon>Arthropoda</taxon>
        <taxon>Hexapoda</taxon>
        <taxon>Insecta</taxon>
        <taxon>Pterygota</taxon>
        <taxon>Neoptera</taxon>
        <taxon>Endopterygota</taxon>
        <taxon>Diptera</taxon>
        <taxon>Nematocera</taxon>
        <taxon>Chironomoidea</taxon>
        <taxon>Chironomidae</taxon>
        <taxon>Clunio</taxon>
    </lineage>
</organism>
<dbReference type="PANTHER" id="PTHR24373:SF370">
    <property type="entry name" value="FISH-LIPS, ISOFORM E"/>
    <property type="match status" value="1"/>
</dbReference>
<dbReference type="Proteomes" id="UP000183832">
    <property type="component" value="Unassembled WGS sequence"/>
</dbReference>
<dbReference type="GO" id="GO:0005615">
    <property type="term" value="C:extracellular space"/>
    <property type="evidence" value="ECO:0007669"/>
    <property type="project" value="TreeGrafter"/>
</dbReference>
<dbReference type="PANTHER" id="PTHR24373">
    <property type="entry name" value="SLIT RELATED LEUCINE-RICH REPEAT NEURONAL PROTEIN"/>
    <property type="match status" value="1"/>
</dbReference>
<dbReference type="Gene3D" id="3.80.10.10">
    <property type="entry name" value="Ribonuclease Inhibitor"/>
    <property type="match status" value="2"/>
</dbReference>
<dbReference type="InterPro" id="IPR032675">
    <property type="entry name" value="LRR_dom_sf"/>
</dbReference>
<dbReference type="GO" id="GO:0031012">
    <property type="term" value="C:extracellular matrix"/>
    <property type="evidence" value="ECO:0007669"/>
    <property type="project" value="TreeGrafter"/>
</dbReference>
<dbReference type="STRING" id="568069.A0A1J1IST5"/>
<evidence type="ECO:0000313" key="7">
    <source>
        <dbReference type="Proteomes" id="UP000183832"/>
    </source>
</evidence>
<feature type="signal peptide" evidence="5">
    <location>
        <begin position="1"/>
        <end position="28"/>
    </location>
</feature>
<dbReference type="SMART" id="SM00369">
    <property type="entry name" value="LRR_TYP"/>
    <property type="match status" value="5"/>
</dbReference>
<evidence type="ECO:0000256" key="5">
    <source>
        <dbReference type="SAM" id="SignalP"/>
    </source>
</evidence>
<keyword evidence="4" id="KW-1133">Transmembrane helix</keyword>
<keyword evidence="4" id="KW-0472">Membrane</keyword>
<keyword evidence="2 5" id="KW-0732">Signal</keyword>
<protein>
    <submittedName>
        <fullName evidence="6">CLUMA_CG016387, isoform A</fullName>
    </submittedName>
</protein>
<name>A0A1J1IST5_9DIPT</name>
<dbReference type="InterPro" id="IPR003591">
    <property type="entry name" value="Leu-rich_rpt_typical-subtyp"/>
</dbReference>
<reference evidence="6 7" key="1">
    <citation type="submission" date="2015-04" db="EMBL/GenBank/DDBJ databases">
        <authorList>
            <person name="Syromyatnikov M.Y."/>
            <person name="Popov V.N."/>
        </authorList>
    </citation>
    <scope>NUCLEOTIDE SEQUENCE [LARGE SCALE GENOMIC DNA]</scope>
</reference>